<organism evidence="2 3">
    <name type="scientific">Oleispira antarctica RB-8</name>
    <dbReference type="NCBI Taxonomy" id="698738"/>
    <lineage>
        <taxon>Bacteria</taxon>
        <taxon>Pseudomonadati</taxon>
        <taxon>Pseudomonadota</taxon>
        <taxon>Gammaproteobacteria</taxon>
        <taxon>Oceanospirillales</taxon>
        <taxon>Oceanospirillaceae</taxon>
        <taxon>Oleispira</taxon>
    </lineage>
</organism>
<gene>
    <name evidence="2" type="ORF">OLEAN_C18090</name>
</gene>
<dbReference type="Proteomes" id="UP000032749">
    <property type="component" value="Chromosome"/>
</dbReference>
<proteinExistence type="predicted"/>
<dbReference type="KEGG" id="oai:OLEAN_C18090"/>
<dbReference type="STRING" id="698738.OLEAN_C18090"/>
<keyword evidence="3" id="KW-1185">Reference proteome</keyword>
<dbReference type="HOGENOM" id="CLU_905932_0_0_6"/>
<evidence type="ECO:0000313" key="2">
    <source>
        <dbReference type="EMBL" id="CCK75985.1"/>
    </source>
</evidence>
<dbReference type="EMBL" id="FO203512">
    <property type="protein sequence ID" value="CCK75985.1"/>
    <property type="molecule type" value="Genomic_DNA"/>
</dbReference>
<name>R4YMN7_OLEAN</name>
<dbReference type="Pfam" id="PF13271">
    <property type="entry name" value="DUF4062"/>
    <property type="match status" value="1"/>
</dbReference>
<sequence>MTQTKRFLVYVASNHIGLESERYEVTRQLVRMGILCCGFPCREDTSPYDWNLARSQIEDADLFIMILGDEYGPMAPTGISYLHRELVHAQSLSKPSLSFVKNSLPSQQQTEDQRRLAGFHAVVSKSTFRLWHLREELVSHVKTAVANTLSNKTGGWLKLESAATTSVARVETQVANKVDNKQWMLKTRELMRINFSANVYEAGNNTLEEVPVTLRWDVIFGAVGDVMKAASSEDRLRSVLEKLAETEVKRRLLQLHSSSHAVDDIRVNRQQFQDLLMQWADHDLIESNQLGARNTWKLTGEGGRRIAVMNLAKQIV</sequence>
<protein>
    <recommendedName>
        <fullName evidence="1">DUF4062 domain-containing protein</fullName>
    </recommendedName>
</protein>
<reference evidence="2 3" key="1">
    <citation type="journal article" date="2013" name="Nat. Commun.">
        <title>Genome sequence and functional genomic analysis of the oil-degrading bacterium Oleispira antarctica.</title>
        <authorList>
            <person name="Kube M."/>
            <person name="Chernikova T.N."/>
            <person name="Al-Ramahi Y."/>
            <person name="Beloqui A."/>
            <person name="Lopez-Cortez N."/>
            <person name="Guazzaroni M.E."/>
            <person name="Heipieper H.J."/>
            <person name="Klages S."/>
            <person name="Kotsyurbenko O.R."/>
            <person name="Langer I."/>
            <person name="Nechitaylo T.Y."/>
            <person name="Lunsdorf H."/>
            <person name="Fernandez M."/>
            <person name="Juarez S."/>
            <person name="Ciordia S."/>
            <person name="Singer A."/>
            <person name="Kagan O."/>
            <person name="Egorova O."/>
            <person name="Petit P.A."/>
            <person name="Stogios P."/>
            <person name="Kim Y."/>
            <person name="Tchigvintsev A."/>
            <person name="Flick R."/>
            <person name="Denaro R."/>
            <person name="Genovese M."/>
            <person name="Albar J.P."/>
            <person name="Reva O.N."/>
            <person name="Martinez-Gomariz M."/>
            <person name="Tran H."/>
            <person name="Ferrer M."/>
            <person name="Savchenko A."/>
            <person name="Yakunin A.F."/>
            <person name="Yakimov M.M."/>
            <person name="Golyshina O.V."/>
            <person name="Reinhardt R."/>
            <person name="Golyshin P.N."/>
        </authorList>
    </citation>
    <scope>NUCLEOTIDE SEQUENCE [LARGE SCALE GENOMIC DNA]</scope>
</reference>
<accession>R4YMN7</accession>
<dbReference type="InterPro" id="IPR025139">
    <property type="entry name" value="DUF4062"/>
</dbReference>
<evidence type="ECO:0000259" key="1">
    <source>
        <dbReference type="Pfam" id="PF13271"/>
    </source>
</evidence>
<dbReference type="AlphaFoldDB" id="R4YMN7"/>
<dbReference type="OrthoDB" id="72299at2"/>
<evidence type="ECO:0000313" key="3">
    <source>
        <dbReference type="Proteomes" id="UP000032749"/>
    </source>
</evidence>
<feature type="domain" description="DUF4062" evidence="1">
    <location>
        <begin position="9"/>
        <end position="89"/>
    </location>
</feature>